<keyword evidence="6 8" id="KW-1133">Transmembrane helix</keyword>
<feature type="transmembrane region" description="Helical" evidence="8">
    <location>
        <begin position="235"/>
        <end position="256"/>
    </location>
</feature>
<keyword evidence="7 8" id="KW-0472">Membrane</keyword>
<evidence type="ECO:0000256" key="3">
    <source>
        <dbReference type="ARBA" id="ARBA00022448"/>
    </source>
</evidence>
<proteinExistence type="inferred from homology"/>
<comment type="subcellular location">
    <subcellularLocation>
        <location evidence="1">Cell membrane</location>
        <topology evidence="1">Multi-pass membrane protein</topology>
    </subcellularLocation>
</comment>
<evidence type="ECO:0008006" key="11">
    <source>
        <dbReference type="Google" id="ProtNLM"/>
    </source>
</evidence>
<gene>
    <name evidence="9" type="ORF">M9Y10_034483</name>
</gene>
<keyword evidence="4" id="KW-1003">Cell membrane</keyword>
<comment type="caution">
    <text evidence="9">The sequence shown here is derived from an EMBL/GenBank/DDBJ whole genome shotgun (WGS) entry which is preliminary data.</text>
</comment>
<evidence type="ECO:0000256" key="4">
    <source>
        <dbReference type="ARBA" id="ARBA00022475"/>
    </source>
</evidence>
<feature type="transmembrane region" description="Helical" evidence="8">
    <location>
        <begin position="362"/>
        <end position="385"/>
    </location>
</feature>
<feature type="transmembrane region" description="Helical" evidence="8">
    <location>
        <begin position="405"/>
        <end position="423"/>
    </location>
</feature>
<feature type="transmembrane region" description="Helical" evidence="8">
    <location>
        <begin position="204"/>
        <end position="229"/>
    </location>
</feature>
<feature type="transmembrane region" description="Helical" evidence="8">
    <location>
        <begin position="474"/>
        <end position="491"/>
    </location>
</feature>
<evidence type="ECO:0000256" key="5">
    <source>
        <dbReference type="ARBA" id="ARBA00022692"/>
    </source>
</evidence>
<feature type="transmembrane region" description="Helical" evidence="8">
    <location>
        <begin position="331"/>
        <end position="350"/>
    </location>
</feature>
<sequence>MNKDHILNNESENQRYTELLPDSTNDLDKQGQNVSSQNEIQKDKNQFEKYSPLRTLFHFSVGPLMFNTGISFHDAIDLILISKALSASTLQVVGFSSLVRYLCMCGAIFFSQATITKVSGLLGEKRLKDAEQVVADIFRLSMVGIGLFMLIFFFVAKPLLKFMGCTDEITEQGYQYLVPILISMPLITLFQVSCGFLQSEGRSVLCGIMQLTAFALNCCIFAPILLFAIKVPLKYAGISFALSQSIPGIVLTILIFSGKFTLKPKWSQLLKGFKKDSYHALLLASPFFINVLAGSLPPMLLLTLMMKAAKAAGISEQVGEVFPVFLKINSAINSVSIGICQGFLGSGSYCRGAQQWVRLAKLFGLCLLVTFIYHFCLMPLMVFHADIPSKLWIDDKENLKLAKKMLAIPYYTNTLIPINYAFVNMLLVMRKALTGLILTIIRGGLYIGYTFIFYHFDKSDPIKLMYAYNCDDSTLFLLGGLLVVPQIVYVFKQIKISKNYPNMDTYQ</sequence>
<evidence type="ECO:0000256" key="8">
    <source>
        <dbReference type="SAM" id="Phobius"/>
    </source>
</evidence>
<reference evidence="9 10" key="1">
    <citation type="submission" date="2024-04" db="EMBL/GenBank/DDBJ databases">
        <title>Tritrichomonas musculus Genome.</title>
        <authorList>
            <person name="Alves-Ferreira E."/>
            <person name="Grigg M."/>
            <person name="Lorenzi H."/>
            <person name="Galac M."/>
        </authorList>
    </citation>
    <scope>NUCLEOTIDE SEQUENCE [LARGE SCALE GENOMIC DNA]</scope>
    <source>
        <strain evidence="9 10">EAF2021</strain>
    </source>
</reference>
<evidence type="ECO:0000313" key="10">
    <source>
        <dbReference type="Proteomes" id="UP001470230"/>
    </source>
</evidence>
<feature type="transmembrane region" description="Helical" evidence="8">
    <location>
        <begin position="277"/>
        <end position="296"/>
    </location>
</feature>
<dbReference type="Proteomes" id="UP001470230">
    <property type="component" value="Unassembled WGS sequence"/>
</dbReference>
<evidence type="ECO:0000256" key="2">
    <source>
        <dbReference type="ARBA" id="ARBA00010199"/>
    </source>
</evidence>
<organism evidence="9 10">
    <name type="scientific">Tritrichomonas musculus</name>
    <dbReference type="NCBI Taxonomy" id="1915356"/>
    <lineage>
        <taxon>Eukaryota</taxon>
        <taxon>Metamonada</taxon>
        <taxon>Parabasalia</taxon>
        <taxon>Tritrichomonadida</taxon>
        <taxon>Tritrichomonadidae</taxon>
        <taxon>Tritrichomonas</taxon>
    </lineage>
</organism>
<keyword evidence="10" id="KW-1185">Reference proteome</keyword>
<evidence type="ECO:0000256" key="6">
    <source>
        <dbReference type="ARBA" id="ARBA00022989"/>
    </source>
</evidence>
<feature type="transmembrane region" description="Helical" evidence="8">
    <location>
        <begin position="137"/>
        <end position="156"/>
    </location>
</feature>
<dbReference type="PANTHER" id="PTHR43549">
    <property type="entry name" value="MULTIDRUG RESISTANCE PROTEIN YPNP-RELATED"/>
    <property type="match status" value="1"/>
</dbReference>
<evidence type="ECO:0000313" key="9">
    <source>
        <dbReference type="EMBL" id="KAK8889729.1"/>
    </source>
</evidence>
<name>A0ABR2KF79_9EUKA</name>
<feature type="transmembrane region" description="Helical" evidence="8">
    <location>
        <begin position="435"/>
        <end position="454"/>
    </location>
</feature>
<dbReference type="PANTHER" id="PTHR43549:SF2">
    <property type="entry name" value="MULTIDRUG RESISTANCE PROTEIN NORM-RELATED"/>
    <property type="match status" value="1"/>
</dbReference>
<accession>A0ABR2KF79</accession>
<keyword evidence="5 8" id="KW-0812">Transmembrane</keyword>
<dbReference type="EMBL" id="JAPFFF010000005">
    <property type="protein sequence ID" value="KAK8889729.1"/>
    <property type="molecule type" value="Genomic_DNA"/>
</dbReference>
<feature type="transmembrane region" description="Helical" evidence="8">
    <location>
        <begin position="176"/>
        <end position="197"/>
    </location>
</feature>
<keyword evidence="3" id="KW-0813">Transport</keyword>
<comment type="similarity">
    <text evidence="2">Belongs to the multi antimicrobial extrusion (MATE) (TC 2.A.66.1) family.</text>
</comment>
<evidence type="ECO:0000256" key="1">
    <source>
        <dbReference type="ARBA" id="ARBA00004651"/>
    </source>
</evidence>
<dbReference type="Pfam" id="PF01554">
    <property type="entry name" value="MatE"/>
    <property type="match status" value="1"/>
</dbReference>
<evidence type="ECO:0000256" key="7">
    <source>
        <dbReference type="ARBA" id="ARBA00023136"/>
    </source>
</evidence>
<dbReference type="InterPro" id="IPR002528">
    <property type="entry name" value="MATE_fam"/>
</dbReference>
<dbReference type="InterPro" id="IPR052031">
    <property type="entry name" value="Membrane_Transporter-Flippase"/>
</dbReference>
<protein>
    <recommendedName>
        <fullName evidence="11">MatE family protein</fullName>
    </recommendedName>
</protein>